<gene>
    <name evidence="1" type="ORF">HanXRQr2_Chr11g0491801</name>
</gene>
<sequence length="58" mass="6852">MNTYIFLTNKHEALPIHPYNQSLLHFSHWTCESYNLTQIDGSKLSALVNKRYKVCLRI</sequence>
<dbReference type="Proteomes" id="UP000215914">
    <property type="component" value="Unassembled WGS sequence"/>
</dbReference>
<protein>
    <submittedName>
        <fullName evidence="1">Uncharacterized protein</fullName>
    </submittedName>
</protein>
<dbReference type="AlphaFoldDB" id="A0A9K3N065"/>
<organism evidence="1 2">
    <name type="scientific">Helianthus annuus</name>
    <name type="common">Common sunflower</name>
    <dbReference type="NCBI Taxonomy" id="4232"/>
    <lineage>
        <taxon>Eukaryota</taxon>
        <taxon>Viridiplantae</taxon>
        <taxon>Streptophyta</taxon>
        <taxon>Embryophyta</taxon>
        <taxon>Tracheophyta</taxon>
        <taxon>Spermatophyta</taxon>
        <taxon>Magnoliopsida</taxon>
        <taxon>eudicotyledons</taxon>
        <taxon>Gunneridae</taxon>
        <taxon>Pentapetalae</taxon>
        <taxon>asterids</taxon>
        <taxon>campanulids</taxon>
        <taxon>Asterales</taxon>
        <taxon>Asteraceae</taxon>
        <taxon>Asteroideae</taxon>
        <taxon>Heliantheae alliance</taxon>
        <taxon>Heliantheae</taxon>
        <taxon>Helianthus</taxon>
    </lineage>
</organism>
<evidence type="ECO:0000313" key="1">
    <source>
        <dbReference type="EMBL" id="KAF5782121.1"/>
    </source>
</evidence>
<name>A0A9K3N065_HELAN</name>
<reference evidence="1" key="2">
    <citation type="submission" date="2020-06" db="EMBL/GenBank/DDBJ databases">
        <title>Helianthus annuus Genome sequencing and assembly Release 2.</title>
        <authorList>
            <person name="Gouzy J."/>
            <person name="Langlade N."/>
            <person name="Munos S."/>
        </authorList>
    </citation>
    <scope>NUCLEOTIDE SEQUENCE</scope>
    <source>
        <tissue evidence="1">Leaves</tissue>
    </source>
</reference>
<accession>A0A9K3N065</accession>
<reference evidence="1" key="1">
    <citation type="journal article" date="2017" name="Nature">
        <title>The sunflower genome provides insights into oil metabolism, flowering and Asterid evolution.</title>
        <authorList>
            <person name="Badouin H."/>
            <person name="Gouzy J."/>
            <person name="Grassa C.J."/>
            <person name="Murat F."/>
            <person name="Staton S.E."/>
            <person name="Cottret L."/>
            <person name="Lelandais-Briere C."/>
            <person name="Owens G.L."/>
            <person name="Carrere S."/>
            <person name="Mayjonade B."/>
            <person name="Legrand L."/>
            <person name="Gill N."/>
            <person name="Kane N.C."/>
            <person name="Bowers J.E."/>
            <person name="Hubner S."/>
            <person name="Bellec A."/>
            <person name="Berard A."/>
            <person name="Berges H."/>
            <person name="Blanchet N."/>
            <person name="Boniface M.C."/>
            <person name="Brunel D."/>
            <person name="Catrice O."/>
            <person name="Chaidir N."/>
            <person name="Claudel C."/>
            <person name="Donnadieu C."/>
            <person name="Faraut T."/>
            <person name="Fievet G."/>
            <person name="Helmstetter N."/>
            <person name="King M."/>
            <person name="Knapp S.J."/>
            <person name="Lai Z."/>
            <person name="Le Paslier M.C."/>
            <person name="Lippi Y."/>
            <person name="Lorenzon L."/>
            <person name="Mandel J.R."/>
            <person name="Marage G."/>
            <person name="Marchand G."/>
            <person name="Marquand E."/>
            <person name="Bret-Mestries E."/>
            <person name="Morien E."/>
            <person name="Nambeesan S."/>
            <person name="Nguyen T."/>
            <person name="Pegot-Espagnet P."/>
            <person name="Pouilly N."/>
            <person name="Raftis F."/>
            <person name="Sallet E."/>
            <person name="Schiex T."/>
            <person name="Thomas J."/>
            <person name="Vandecasteele C."/>
            <person name="Vares D."/>
            <person name="Vear F."/>
            <person name="Vautrin S."/>
            <person name="Crespi M."/>
            <person name="Mangin B."/>
            <person name="Burke J.M."/>
            <person name="Salse J."/>
            <person name="Munos S."/>
            <person name="Vincourt P."/>
            <person name="Rieseberg L.H."/>
            <person name="Langlade N.B."/>
        </authorList>
    </citation>
    <scope>NUCLEOTIDE SEQUENCE</scope>
    <source>
        <tissue evidence="1">Leaves</tissue>
    </source>
</reference>
<evidence type="ECO:0000313" key="2">
    <source>
        <dbReference type="Proteomes" id="UP000215914"/>
    </source>
</evidence>
<dbReference type="Gramene" id="mRNA:HanXRQr2_Chr11g0491801">
    <property type="protein sequence ID" value="CDS:HanXRQr2_Chr11g0491801.1"/>
    <property type="gene ID" value="HanXRQr2_Chr11g0491801"/>
</dbReference>
<comment type="caution">
    <text evidence="1">The sequence shown here is derived from an EMBL/GenBank/DDBJ whole genome shotgun (WGS) entry which is preliminary data.</text>
</comment>
<dbReference type="EMBL" id="MNCJ02000326">
    <property type="protein sequence ID" value="KAF5782121.1"/>
    <property type="molecule type" value="Genomic_DNA"/>
</dbReference>
<proteinExistence type="predicted"/>
<keyword evidence="2" id="KW-1185">Reference proteome</keyword>